<evidence type="ECO:0000313" key="2">
    <source>
        <dbReference type="EMBL" id="OHA00243.1"/>
    </source>
</evidence>
<reference evidence="2 3" key="1">
    <citation type="journal article" date="2016" name="Nat. Commun.">
        <title>Thousands of microbial genomes shed light on interconnected biogeochemical processes in an aquifer system.</title>
        <authorList>
            <person name="Anantharaman K."/>
            <person name="Brown C.T."/>
            <person name="Hug L.A."/>
            <person name="Sharon I."/>
            <person name="Castelle C.J."/>
            <person name="Probst A.J."/>
            <person name="Thomas B.C."/>
            <person name="Singh A."/>
            <person name="Wilkins M.J."/>
            <person name="Karaoz U."/>
            <person name="Brodie E.L."/>
            <person name="Williams K.H."/>
            <person name="Hubbard S.S."/>
            <person name="Banfield J.F."/>
        </authorList>
    </citation>
    <scope>NUCLEOTIDE SEQUENCE [LARGE SCALE GENOMIC DNA]</scope>
</reference>
<proteinExistence type="inferred from homology"/>
<protein>
    <recommendedName>
        <fullName evidence="4">Antitoxin</fullName>
    </recommendedName>
</protein>
<evidence type="ECO:0000256" key="1">
    <source>
        <dbReference type="ARBA" id="ARBA00009981"/>
    </source>
</evidence>
<evidence type="ECO:0000313" key="3">
    <source>
        <dbReference type="Proteomes" id="UP000179023"/>
    </source>
</evidence>
<dbReference type="AlphaFoldDB" id="A0A1G2KLC3"/>
<gene>
    <name evidence="2" type="ORF">A3C07_01800</name>
</gene>
<comment type="caution">
    <text evidence="2">The sequence shown here is derived from an EMBL/GenBank/DDBJ whole genome shotgun (WGS) entry which is preliminary data.</text>
</comment>
<accession>A0A1G2KLC3</accession>
<comment type="similarity">
    <text evidence="1">Belongs to the phD/YefM antitoxin family.</text>
</comment>
<dbReference type="SUPFAM" id="SSF143120">
    <property type="entry name" value="YefM-like"/>
    <property type="match status" value="1"/>
</dbReference>
<dbReference type="InterPro" id="IPR036165">
    <property type="entry name" value="YefM-like_sf"/>
</dbReference>
<organism evidence="2 3">
    <name type="scientific">Candidatus Sungbacteria bacterium RIFCSPHIGHO2_02_FULL_47_11</name>
    <dbReference type="NCBI Taxonomy" id="1802270"/>
    <lineage>
        <taxon>Bacteria</taxon>
        <taxon>Candidatus Sungiibacteriota</taxon>
    </lineage>
</organism>
<dbReference type="EMBL" id="MHQI01000022">
    <property type="protein sequence ID" value="OHA00243.1"/>
    <property type="molecule type" value="Genomic_DNA"/>
</dbReference>
<name>A0A1G2KLC3_9BACT</name>
<evidence type="ECO:0008006" key="4">
    <source>
        <dbReference type="Google" id="ProtNLM"/>
    </source>
</evidence>
<dbReference type="Proteomes" id="UP000179023">
    <property type="component" value="Unassembled WGS sequence"/>
</dbReference>
<sequence>MHFDKLKNLVKQNGDKFVVMENGEPEIVMMSFHEYERLMAHRSVVTDLSMTTGKNVYRHEFSDWDERPLEETEFVDSISSETGGLPARLEDIRLEDLPI</sequence>